<keyword evidence="1" id="KW-0539">Nucleus</keyword>
<protein>
    <recommendedName>
        <fullName evidence="3">Xylanolytic transcriptional activator regulatory domain-containing protein</fullName>
    </recommendedName>
</protein>
<dbReference type="Gene3D" id="4.10.240.10">
    <property type="entry name" value="Zn(2)-C6 fungal-type DNA-binding domain"/>
    <property type="match status" value="1"/>
</dbReference>
<dbReference type="GO" id="GO:0006351">
    <property type="term" value="P:DNA-templated transcription"/>
    <property type="evidence" value="ECO:0007669"/>
    <property type="project" value="InterPro"/>
</dbReference>
<dbReference type="GO" id="GO:0008270">
    <property type="term" value="F:zinc ion binding"/>
    <property type="evidence" value="ECO:0007669"/>
    <property type="project" value="InterPro"/>
</dbReference>
<keyword evidence="5" id="KW-1185">Reference proteome</keyword>
<feature type="region of interest" description="Disordered" evidence="2">
    <location>
        <begin position="99"/>
        <end position="120"/>
    </location>
</feature>
<evidence type="ECO:0000256" key="1">
    <source>
        <dbReference type="ARBA" id="ARBA00023242"/>
    </source>
</evidence>
<dbReference type="SMART" id="SM00906">
    <property type="entry name" value="Fungal_trans"/>
    <property type="match status" value="1"/>
</dbReference>
<dbReference type="GO" id="GO:0000981">
    <property type="term" value="F:DNA-binding transcription factor activity, RNA polymerase II-specific"/>
    <property type="evidence" value="ECO:0007669"/>
    <property type="project" value="InterPro"/>
</dbReference>
<gene>
    <name evidence="4" type="ORF">BDN70DRAFT_875432</name>
</gene>
<dbReference type="InterPro" id="IPR036864">
    <property type="entry name" value="Zn2-C6_fun-type_DNA-bd_sf"/>
</dbReference>
<evidence type="ECO:0000313" key="4">
    <source>
        <dbReference type="EMBL" id="KAF9482139.1"/>
    </source>
</evidence>
<evidence type="ECO:0000256" key="2">
    <source>
        <dbReference type="SAM" id="MobiDB-lite"/>
    </source>
</evidence>
<dbReference type="PANTHER" id="PTHR46910">
    <property type="entry name" value="TRANSCRIPTION FACTOR PDR1"/>
    <property type="match status" value="1"/>
</dbReference>
<dbReference type="InterPro" id="IPR050987">
    <property type="entry name" value="AtrR-like"/>
</dbReference>
<dbReference type="OrthoDB" id="4456959at2759"/>
<dbReference type="EMBL" id="MU155169">
    <property type="protein sequence ID" value="KAF9482139.1"/>
    <property type="molecule type" value="Genomic_DNA"/>
</dbReference>
<dbReference type="Pfam" id="PF04082">
    <property type="entry name" value="Fungal_trans"/>
    <property type="match status" value="1"/>
</dbReference>
<organism evidence="4 5">
    <name type="scientific">Pholiota conissans</name>
    <dbReference type="NCBI Taxonomy" id="109636"/>
    <lineage>
        <taxon>Eukaryota</taxon>
        <taxon>Fungi</taxon>
        <taxon>Dikarya</taxon>
        <taxon>Basidiomycota</taxon>
        <taxon>Agaricomycotina</taxon>
        <taxon>Agaricomycetes</taxon>
        <taxon>Agaricomycetidae</taxon>
        <taxon>Agaricales</taxon>
        <taxon>Agaricineae</taxon>
        <taxon>Strophariaceae</taxon>
        <taxon>Pholiota</taxon>
    </lineage>
</organism>
<dbReference type="GO" id="GO:0003677">
    <property type="term" value="F:DNA binding"/>
    <property type="evidence" value="ECO:0007669"/>
    <property type="project" value="InterPro"/>
</dbReference>
<feature type="region of interest" description="Disordered" evidence="2">
    <location>
        <begin position="615"/>
        <end position="655"/>
    </location>
</feature>
<name>A0A9P6D356_9AGAR</name>
<dbReference type="AlphaFoldDB" id="A0A9P6D356"/>
<accession>A0A9P6D356</accession>
<dbReference type="PANTHER" id="PTHR46910:SF38">
    <property type="entry name" value="ZN(2)-C6 FUNGAL-TYPE DOMAIN-CONTAINING PROTEIN"/>
    <property type="match status" value="1"/>
</dbReference>
<comment type="caution">
    <text evidence="4">The sequence shown here is derived from an EMBL/GenBank/DDBJ whole genome shotgun (WGS) entry which is preliminary data.</text>
</comment>
<sequence>MLGKRCTNCQTSNVECTHNAPREPKKSEKRAAYIQSLEEKVKKADKMYFLLQKVYPGQDIDELLDAIPDEKPEGEPPDTDSAIPNVKATLHANYSYRVRPSMPMSSKSSQHADASDDPSEEDDLAYIALAQHLNNLSLGAATDNRYFGQASVFMFVKDASHLKSEITGSQPDGRKYMRETYWNPRRHEIEYMTTPMPPFVYPEENLLRDLVLLYFEKVNPFFPLLHKPTFWKMLIAGQHHWDQAYGMTVLLVCALGARYSHDPRVLVPGTDTLSSGWQYFVQVPIHRNIQFYRNTLYDLQYYALACMYVIGIGAPHASWSIIGFALRCALEKGAHRRKSNSTQKPTVEDELLKRAFWCLIFFDRIASLYVGRPFGVQDEDYDVDYPIECDDEYWEPDDAEQAFKQPSGKPSTITAFVRILKLFEILAFALRTLYSTRKSKILSGLTGDEWENRIVAELDSSMNKWKDSLPQFLRWDPEMTNSIFFHQSVSLHVAYYYIQIQIHRPFLTKKSSLSFPSLAICTNAARSSAHVLEVSLTRGTPSNPIIITGSLITGTAISLILWGSKRSGMIGDPAKDVSNFQICLNVLQECAKRWHVGGRAYDMLNEVSFLHEYKSTAGKRRRDSPERTSEISTPPNPRTHNDSLQPLSHPHNLPSVGISASNLTPIATVHGNESWNATDLMFAHMGYVPDFAVVGPESHCDSRNTTHADSQSQQHVLPANYYMFDMHDISQSGIGRSAGEQLTCGDFSLWSDIPIAFSVDEWNRYLVNLRQH</sequence>
<evidence type="ECO:0000313" key="5">
    <source>
        <dbReference type="Proteomes" id="UP000807469"/>
    </source>
</evidence>
<evidence type="ECO:0000259" key="3">
    <source>
        <dbReference type="SMART" id="SM00906"/>
    </source>
</evidence>
<proteinExistence type="predicted"/>
<dbReference type="InterPro" id="IPR007219">
    <property type="entry name" value="XnlR_reg_dom"/>
</dbReference>
<dbReference type="Proteomes" id="UP000807469">
    <property type="component" value="Unassembled WGS sequence"/>
</dbReference>
<dbReference type="CDD" id="cd12148">
    <property type="entry name" value="fungal_TF_MHR"/>
    <property type="match status" value="1"/>
</dbReference>
<reference evidence="4" key="1">
    <citation type="submission" date="2020-11" db="EMBL/GenBank/DDBJ databases">
        <authorList>
            <consortium name="DOE Joint Genome Institute"/>
            <person name="Ahrendt S."/>
            <person name="Riley R."/>
            <person name="Andreopoulos W."/>
            <person name="Labutti K."/>
            <person name="Pangilinan J."/>
            <person name="Ruiz-Duenas F.J."/>
            <person name="Barrasa J.M."/>
            <person name="Sanchez-Garcia M."/>
            <person name="Camarero S."/>
            <person name="Miyauchi S."/>
            <person name="Serrano A."/>
            <person name="Linde D."/>
            <person name="Babiker R."/>
            <person name="Drula E."/>
            <person name="Ayuso-Fernandez I."/>
            <person name="Pacheco R."/>
            <person name="Padilla G."/>
            <person name="Ferreira P."/>
            <person name="Barriuso J."/>
            <person name="Kellner H."/>
            <person name="Castanera R."/>
            <person name="Alfaro M."/>
            <person name="Ramirez L."/>
            <person name="Pisabarro A.G."/>
            <person name="Kuo A."/>
            <person name="Tritt A."/>
            <person name="Lipzen A."/>
            <person name="He G."/>
            <person name="Yan M."/>
            <person name="Ng V."/>
            <person name="Cullen D."/>
            <person name="Martin F."/>
            <person name="Rosso M.-N."/>
            <person name="Henrissat B."/>
            <person name="Hibbett D."/>
            <person name="Martinez A.T."/>
            <person name="Grigoriev I.V."/>
        </authorList>
    </citation>
    <scope>NUCLEOTIDE SEQUENCE</scope>
    <source>
        <strain evidence="4">CIRM-BRFM 674</strain>
    </source>
</reference>
<feature type="domain" description="Xylanolytic transcriptional activator regulatory" evidence="3">
    <location>
        <begin position="318"/>
        <end position="392"/>
    </location>
</feature>